<dbReference type="InterPro" id="IPR040218">
    <property type="entry name" value="SLC7A6OS"/>
</dbReference>
<keyword evidence="8" id="KW-0653">Protein transport</keyword>
<dbReference type="EMBL" id="ML178822">
    <property type="protein sequence ID" value="TFL02348.1"/>
    <property type="molecule type" value="Genomic_DNA"/>
</dbReference>
<evidence type="ECO:0000256" key="1">
    <source>
        <dbReference type="ARBA" id="ARBA00003202"/>
    </source>
</evidence>
<dbReference type="OrthoDB" id="6255506at2759"/>
<dbReference type="PANTHER" id="PTHR31196:SF2">
    <property type="entry name" value="RNA POLYMERASE II NUCLEAR LOCALIZATION PROTEIN SLC7A6OS-RELATED"/>
    <property type="match status" value="1"/>
</dbReference>
<dbReference type="PANTHER" id="PTHR31196">
    <property type="entry name" value="RNA POLYMERASE II NUCLEAR LOCALIZATION PROTEIN SLC7A6OS-RELATED"/>
    <property type="match status" value="1"/>
</dbReference>
<evidence type="ECO:0000256" key="9">
    <source>
        <dbReference type="ARBA" id="ARBA00023242"/>
    </source>
</evidence>
<comment type="function">
    <text evidence="1">Directs RNA polymerase II nuclear import.</text>
</comment>
<keyword evidence="6" id="KW-0813">Transport</keyword>
<evidence type="ECO:0000313" key="12">
    <source>
        <dbReference type="EMBL" id="TFL02348.1"/>
    </source>
</evidence>
<dbReference type="Proteomes" id="UP000305067">
    <property type="component" value="Unassembled WGS sequence"/>
</dbReference>
<evidence type="ECO:0000256" key="10">
    <source>
        <dbReference type="SAM" id="MobiDB-lite"/>
    </source>
</evidence>
<feature type="region of interest" description="Disordered" evidence="10">
    <location>
        <begin position="77"/>
        <end position="100"/>
    </location>
</feature>
<dbReference type="GO" id="GO:0005634">
    <property type="term" value="C:nucleus"/>
    <property type="evidence" value="ECO:0007669"/>
    <property type="project" value="UniProtKB-SubCell"/>
</dbReference>
<name>A0A5C3QLY1_9AGAR</name>
<evidence type="ECO:0000256" key="3">
    <source>
        <dbReference type="ARBA" id="ARBA00004496"/>
    </source>
</evidence>
<dbReference type="AlphaFoldDB" id="A0A5C3QLY1"/>
<dbReference type="STRING" id="1884261.A0A5C3QLY1"/>
<accession>A0A5C3QLY1</accession>
<evidence type="ECO:0000256" key="6">
    <source>
        <dbReference type="ARBA" id="ARBA00022448"/>
    </source>
</evidence>
<comment type="similarity">
    <text evidence="4">Belongs to the IWR1/SLC7A6OS family.</text>
</comment>
<comment type="subcellular location">
    <subcellularLocation>
        <location evidence="3">Cytoplasm</location>
    </subcellularLocation>
    <subcellularLocation>
        <location evidence="2">Nucleus</location>
    </subcellularLocation>
</comment>
<evidence type="ECO:0000256" key="4">
    <source>
        <dbReference type="ARBA" id="ARBA00010218"/>
    </source>
</evidence>
<evidence type="ECO:0000313" key="13">
    <source>
        <dbReference type="Proteomes" id="UP000305067"/>
    </source>
</evidence>
<organism evidence="12 13">
    <name type="scientific">Pterulicium gracile</name>
    <dbReference type="NCBI Taxonomy" id="1884261"/>
    <lineage>
        <taxon>Eukaryota</taxon>
        <taxon>Fungi</taxon>
        <taxon>Dikarya</taxon>
        <taxon>Basidiomycota</taxon>
        <taxon>Agaricomycotina</taxon>
        <taxon>Agaricomycetes</taxon>
        <taxon>Agaricomycetidae</taxon>
        <taxon>Agaricales</taxon>
        <taxon>Pleurotineae</taxon>
        <taxon>Pterulaceae</taxon>
        <taxon>Pterulicium</taxon>
    </lineage>
</organism>
<dbReference type="Pfam" id="PF08574">
    <property type="entry name" value="Iwr1"/>
    <property type="match status" value="1"/>
</dbReference>
<dbReference type="GO" id="GO:0032502">
    <property type="term" value="P:developmental process"/>
    <property type="evidence" value="ECO:0007669"/>
    <property type="project" value="TreeGrafter"/>
</dbReference>
<protein>
    <recommendedName>
        <fullName evidence="5">Probable RNA polymerase II nuclear localization protein SLC7A6OS</fullName>
    </recommendedName>
</protein>
<evidence type="ECO:0000256" key="5">
    <source>
        <dbReference type="ARBA" id="ARBA00017036"/>
    </source>
</evidence>
<keyword evidence="9" id="KW-0539">Nucleus</keyword>
<keyword evidence="7" id="KW-0963">Cytoplasm</keyword>
<keyword evidence="13" id="KW-1185">Reference proteome</keyword>
<feature type="compositionally biased region" description="Acidic residues" evidence="10">
    <location>
        <begin position="222"/>
        <end position="241"/>
    </location>
</feature>
<dbReference type="GO" id="GO:0015031">
    <property type="term" value="P:protein transport"/>
    <property type="evidence" value="ECO:0007669"/>
    <property type="project" value="UniProtKB-KW"/>
</dbReference>
<evidence type="ECO:0000256" key="8">
    <source>
        <dbReference type="ARBA" id="ARBA00022927"/>
    </source>
</evidence>
<sequence length="283" mass="31881">MDVDQPLTIVRIKRKRNEEHLDALVIDAGSRKKKLRTSGLPTAQEVFQFAQTVEHDAWDNTAQQNELKDHISRLTRDPGSPTIALPSSSGAVPKPKAMAGEERRYTILKLPEEPTHKPRYPTSPPKIHSAKELAERKTDFSMYDAVLDRPATSPMDKEVESFLPMLNDYLKLQDLPAPTADASTSDSGDYVYDIFYRRVGGFNPAEYTGNVATLTGLPTSGDDSDYSDDEVEDEADEDSNDEGFYRNDYPDEEDSDSDELHHYSDSSEEFVYGDDGSDHHNWR</sequence>
<feature type="region of interest" description="Disordered" evidence="10">
    <location>
        <begin position="213"/>
        <end position="283"/>
    </location>
</feature>
<evidence type="ECO:0000259" key="11">
    <source>
        <dbReference type="Pfam" id="PF08574"/>
    </source>
</evidence>
<evidence type="ECO:0000256" key="2">
    <source>
        <dbReference type="ARBA" id="ARBA00004123"/>
    </source>
</evidence>
<feature type="domain" description="Transcription factor Iwr1" evidence="11">
    <location>
        <begin position="188"/>
        <end position="253"/>
    </location>
</feature>
<evidence type="ECO:0000256" key="7">
    <source>
        <dbReference type="ARBA" id="ARBA00022490"/>
    </source>
</evidence>
<dbReference type="InterPro" id="IPR013883">
    <property type="entry name" value="TF_Iwr1_dom"/>
</dbReference>
<gene>
    <name evidence="12" type="ORF">BDV98DRAFT_655368</name>
</gene>
<proteinExistence type="inferred from homology"/>
<reference evidence="12 13" key="1">
    <citation type="journal article" date="2019" name="Nat. Ecol. Evol.">
        <title>Megaphylogeny resolves global patterns of mushroom evolution.</title>
        <authorList>
            <person name="Varga T."/>
            <person name="Krizsan K."/>
            <person name="Foldi C."/>
            <person name="Dima B."/>
            <person name="Sanchez-Garcia M."/>
            <person name="Sanchez-Ramirez S."/>
            <person name="Szollosi G.J."/>
            <person name="Szarkandi J.G."/>
            <person name="Papp V."/>
            <person name="Albert L."/>
            <person name="Andreopoulos W."/>
            <person name="Angelini C."/>
            <person name="Antonin V."/>
            <person name="Barry K.W."/>
            <person name="Bougher N.L."/>
            <person name="Buchanan P."/>
            <person name="Buyck B."/>
            <person name="Bense V."/>
            <person name="Catcheside P."/>
            <person name="Chovatia M."/>
            <person name="Cooper J."/>
            <person name="Damon W."/>
            <person name="Desjardin D."/>
            <person name="Finy P."/>
            <person name="Geml J."/>
            <person name="Haridas S."/>
            <person name="Hughes K."/>
            <person name="Justo A."/>
            <person name="Karasinski D."/>
            <person name="Kautmanova I."/>
            <person name="Kiss B."/>
            <person name="Kocsube S."/>
            <person name="Kotiranta H."/>
            <person name="LaButti K.M."/>
            <person name="Lechner B.E."/>
            <person name="Liimatainen K."/>
            <person name="Lipzen A."/>
            <person name="Lukacs Z."/>
            <person name="Mihaltcheva S."/>
            <person name="Morgado L.N."/>
            <person name="Niskanen T."/>
            <person name="Noordeloos M.E."/>
            <person name="Ohm R.A."/>
            <person name="Ortiz-Santana B."/>
            <person name="Ovrebo C."/>
            <person name="Racz N."/>
            <person name="Riley R."/>
            <person name="Savchenko A."/>
            <person name="Shiryaev A."/>
            <person name="Soop K."/>
            <person name="Spirin V."/>
            <person name="Szebenyi C."/>
            <person name="Tomsovsky M."/>
            <person name="Tulloss R.E."/>
            <person name="Uehling J."/>
            <person name="Grigoriev I.V."/>
            <person name="Vagvolgyi C."/>
            <person name="Papp T."/>
            <person name="Martin F.M."/>
            <person name="Miettinen O."/>
            <person name="Hibbett D.S."/>
            <person name="Nagy L.G."/>
        </authorList>
    </citation>
    <scope>NUCLEOTIDE SEQUENCE [LARGE SCALE GENOMIC DNA]</scope>
    <source>
        <strain evidence="12 13">CBS 309.79</strain>
    </source>
</reference>
<dbReference type="GO" id="GO:0005737">
    <property type="term" value="C:cytoplasm"/>
    <property type="evidence" value="ECO:0007669"/>
    <property type="project" value="UniProtKB-SubCell"/>
</dbReference>